<feature type="non-terminal residue" evidence="2">
    <location>
        <position position="79"/>
    </location>
</feature>
<reference evidence="2" key="1">
    <citation type="submission" date="2018-05" db="EMBL/GenBank/DDBJ databases">
        <authorList>
            <person name="Lanie J.A."/>
            <person name="Ng W.-L."/>
            <person name="Kazmierczak K.M."/>
            <person name="Andrzejewski T.M."/>
            <person name="Davidsen T.M."/>
            <person name="Wayne K.J."/>
            <person name="Tettelin H."/>
            <person name="Glass J.I."/>
            <person name="Rusch D."/>
            <person name="Podicherti R."/>
            <person name="Tsui H.-C.T."/>
            <person name="Winkler M.E."/>
        </authorList>
    </citation>
    <scope>NUCLEOTIDE SEQUENCE</scope>
</reference>
<dbReference type="InterPro" id="IPR002474">
    <property type="entry name" value="CarbamoylP_synth_ssu_N"/>
</dbReference>
<accession>A0A382ESS8</accession>
<dbReference type="SMART" id="SM01097">
    <property type="entry name" value="CPSase_sm_chain"/>
    <property type="match status" value="1"/>
</dbReference>
<dbReference type="EMBL" id="UINC01045811">
    <property type="protein sequence ID" value="SVB53021.1"/>
    <property type="molecule type" value="Genomic_DNA"/>
</dbReference>
<protein>
    <recommendedName>
        <fullName evidence="1">Carbamoyl-phosphate synthase small subunit N-terminal domain-containing protein</fullName>
    </recommendedName>
</protein>
<gene>
    <name evidence="2" type="ORF">METZ01_LOCUS205875</name>
</gene>
<organism evidence="2">
    <name type="scientific">marine metagenome</name>
    <dbReference type="NCBI Taxonomy" id="408172"/>
    <lineage>
        <taxon>unclassified sequences</taxon>
        <taxon>metagenomes</taxon>
        <taxon>ecological metagenomes</taxon>
    </lineage>
</organism>
<dbReference type="AlphaFoldDB" id="A0A382ESS8"/>
<name>A0A382ESS8_9ZZZZ</name>
<evidence type="ECO:0000313" key="2">
    <source>
        <dbReference type="EMBL" id="SVB53021.1"/>
    </source>
</evidence>
<feature type="domain" description="Carbamoyl-phosphate synthase small subunit N-terminal" evidence="1">
    <location>
        <begin position="1"/>
        <end position="79"/>
    </location>
</feature>
<sequence>MTGYQEILTDPSYAGQIVMPTYPLIGNYGINARDFESRRVQVSGFVVREHCLQPSHSMSTSSLDQFLADQDVPGISGID</sequence>
<proteinExistence type="predicted"/>
<dbReference type="Gene3D" id="3.50.30.20">
    <property type="entry name" value="Carbamoyl-phosphate synthase small subunit, N-terminal domain"/>
    <property type="match status" value="1"/>
</dbReference>
<evidence type="ECO:0000259" key="1">
    <source>
        <dbReference type="SMART" id="SM01097"/>
    </source>
</evidence>
<dbReference type="Pfam" id="PF00988">
    <property type="entry name" value="CPSase_sm_chain"/>
    <property type="match status" value="1"/>
</dbReference>
<dbReference type="SUPFAM" id="SSF52021">
    <property type="entry name" value="Carbamoyl phosphate synthetase, small subunit N-terminal domain"/>
    <property type="match status" value="1"/>
</dbReference>
<dbReference type="InterPro" id="IPR036480">
    <property type="entry name" value="CarbP_synth_ssu_N_sf"/>
</dbReference>